<comment type="caution">
    <text evidence="1">The sequence shown here is derived from an EMBL/GenBank/DDBJ whole genome shotgun (WGS) entry which is preliminary data.</text>
</comment>
<sequence>MVQQQMIKCHDKFIRKKEFQVGDWALLFDLKFKDFKGKFTTHWLGPYEIQEVFDNDSVRIKTIDEEEASFLVNGHMFKVYNKPLN</sequence>
<proteinExistence type="predicted"/>
<dbReference type="AlphaFoldDB" id="A0A820KKY3"/>
<name>A0A820KKY3_9BILA</name>
<evidence type="ECO:0000313" key="1">
    <source>
        <dbReference type="EMBL" id="CAF4346064.1"/>
    </source>
</evidence>
<protein>
    <submittedName>
        <fullName evidence="1">Uncharacterized protein</fullName>
    </submittedName>
</protein>
<accession>A0A820KKY3</accession>
<evidence type="ECO:0000313" key="2">
    <source>
        <dbReference type="Proteomes" id="UP000663881"/>
    </source>
</evidence>
<reference evidence="1" key="1">
    <citation type="submission" date="2021-02" db="EMBL/GenBank/DDBJ databases">
        <authorList>
            <person name="Nowell W R."/>
        </authorList>
    </citation>
    <scope>NUCLEOTIDE SEQUENCE</scope>
</reference>
<gene>
    <name evidence="1" type="ORF">OKA104_LOCUS48547</name>
</gene>
<organism evidence="1 2">
    <name type="scientific">Adineta steineri</name>
    <dbReference type="NCBI Taxonomy" id="433720"/>
    <lineage>
        <taxon>Eukaryota</taxon>
        <taxon>Metazoa</taxon>
        <taxon>Spiralia</taxon>
        <taxon>Gnathifera</taxon>
        <taxon>Rotifera</taxon>
        <taxon>Eurotatoria</taxon>
        <taxon>Bdelloidea</taxon>
        <taxon>Adinetida</taxon>
        <taxon>Adinetidae</taxon>
        <taxon>Adineta</taxon>
    </lineage>
</organism>
<dbReference type="EMBL" id="CAJOAY010021156">
    <property type="protein sequence ID" value="CAF4346064.1"/>
    <property type="molecule type" value="Genomic_DNA"/>
</dbReference>
<dbReference type="Proteomes" id="UP000663881">
    <property type="component" value="Unassembled WGS sequence"/>
</dbReference>